<dbReference type="PANTHER" id="PTHR13533">
    <property type="entry name" value="N-ACETYLNEURAMINATE 9-O-ACETYLTRANSFERASE"/>
    <property type="match status" value="1"/>
</dbReference>
<dbReference type="GO" id="GO:0016020">
    <property type="term" value="C:membrane"/>
    <property type="evidence" value="ECO:0007669"/>
    <property type="project" value="UniProtKB-SubCell"/>
</dbReference>
<gene>
    <name evidence="10" type="ORF">E3P90_01087</name>
</gene>
<feature type="transmembrane region" description="Helical" evidence="8">
    <location>
        <begin position="282"/>
        <end position="299"/>
    </location>
</feature>
<evidence type="ECO:0000256" key="6">
    <source>
        <dbReference type="ARBA" id="ARBA00023136"/>
    </source>
</evidence>
<feature type="transmembrane region" description="Helical" evidence="8">
    <location>
        <begin position="523"/>
        <end position="540"/>
    </location>
</feature>
<keyword evidence="4 8" id="KW-0812">Transmembrane</keyword>
<feature type="transmembrane region" description="Helical" evidence="8">
    <location>
        <begin position="493"/>
        <end position="511"/>
    </location>
</feature>
<reference evidence="10 11" key="1">
    <citation type="submission" date="2019-03" db="EMBL/GenBank/DDBJ databases">
        <title>Sequencing 23 genomes of Wallemia ichthyophaga.</title>
        <authorList>
            <person name="Gostincar C."/>
        </authorList>
    </citation>
    <scope>NUCLEOTIDE SEQUENCE [LARGE SCALE GENOMIC DNA]</scope>
    <source>
        <strain evidence="10 11">EXF-8621</strain>
    </source>
</reference>
<evidence type="ECO:0000256" key="7">
    <source>
        <dbReference type="ARBA" id="ARBA00023180"/>
    </source>
</evidence>
<evidence type="ECO:0000256" key="1">
    <source>
        <dbReference type="ARBA" id="ARBA00004141"/>
    </source>
</evidence>
<protein>
    <recommendedName>
        <fullName evidence="9">Cas1p 10 TM acyl transferase domain-containing protein</fullName>
    </recommendedName>
</protein>
<evidence type="ECO:0000256" key="4">
    <source>
        <dbReference type="ARBA" id="ARBA00022692"/>
    </source>
</evidence>
<evidence type="ECO:0000256" key="5">
    <source>
        <dbReference type="ARBA" id="ARBA00022989"/>
    </source>
</evidence>
<comment type="similarity">
    <text evidence="2">Belongs to the PC-esterase family. CASD1 subfamily.</text>
</comment>
<keyword evidence="5 8" id="KW-1133">Transmembrane helix</keyword>
<feature type="transmembrane region" description="Helical" evidence="8">
    <location>
        <begin position="461"/>
        <end position="481"/>
    </location>
</feature>
<evidence type="ECO:0000313" key="10">
    <source>
        <dbReference type="EMBL" id="TIB14935.1"/>
    </source>
</evidence>
<dbReference type="EMBL" id="SPOF01000009">
    <property type="protein sequence ID" value="TIB14935.1"/>
    <property type="molecule type" value="Genomic_DNA"/>
</dbReference>
<dbReference type="GO" id="GO:0005975">
    <property type="term" value="P:carbohydrate metabolic process"/>
    <property type="evidence" value="ECO:0007669"/>
    <property type="project" value="UniProtKB-ARBA"/>
</dbReference>
<feature type="transmembrane region" description="Helical" evidence="8">
    <location>
        <begin position="402"/>
        <end position="424"/>
    </location>
</feature>
<evidence type="ECO:0000256" key="8">
    <source>
        <dbReference type="SAM" id="Phobius"/>
    </source>
</evidence>
<sequence>MCYMPKFPYAMTPTTSLSMHKLLSASICVLITLSILIYSINDDKQHCNELLTDTHLERGLYTENCLPATHSRLSAEQCLSGEQVAFIGDSTTRQLYDNLALFLSLRNPSVAKHADKSSGDSARALSIHFKWDPYLNSTDLDTLPRNTFTVLGTGLWYLRYVDIQSWSATVDSVYTRTLPYNSLLLPVLHPEINKLSSERSLTITDDDVDAMNADLSVRRTIPIPFALNDIVSASPNETTDGLHYSPKALHHATQLLLNYWCNNLTPSNNVSCCRPYPSPRPMQFLCLTFLVLIAAAKVVQAAFKPDHPRQYLLTQSSIFAAVLLLAYLTDRSHIFTKSPKQFSLLAVLPLLLMVGGVGYKTATRNQDNTGVLNRAQTDELKGAMQLVILIYHYFNGSKHPQFYIPVRILVASYLLLQGYGNSMYFLKNNQPTIPRYIAVMTRYNILTAVLCHVLDVQYITYYFIPIVTIWYTVLWITFYSYSHFNSNPKLVSIKLLISLALSLAALNIPYLNSAIPYEYKFRLNLDILAPFTGALVAVLIHHSENTQTHRWINTTTISISAVVVVMMIVLDTLVTPIKYTYNQYHTFISPIVVMGCLVLRNCSNAARSHHSTLLAQLGRCSLELFVLQFHLLLAGDSKGTLVLLPYSNKLLNFAAGLALFIPLSIKINEVSTYFVGIVVAFVTPNSSHSSHSSLPLNKSPIPDTTLTTLSKRRQIILIIGTAFVLSFTKLFY</sequence>
<feature type="transmembrane region" description="Helical" evidence="8">
    <location>
        <begin position="552"/>
        <end position="570"/>
    </location>
</feature>
<feature type="transmembrane region" description="Helical" evidence="8">
    <location>
        <begin position="21"/>
        <end position="40"/>
    </location>
</feature>
<dbReference type="AlphaFoldDB" id="A0A4T0I917"/>
<name>A0A4T0I917_WALIC</name>
<comment type="subcellular location">
    <subcellularLocation>
        <location evidence="1">Membrane</location>
        <topology evidence="1">Multi-pass membrane protein</topology>
    </subcellularLocation>
</comment>
<dbReference type="PANTHER" id="PTHR13533:SF1">
    <property type="entry name" value="N-ACETYLNEURAMINATE 9-O-ACETYLTRANSFERASE"/>
    <property type="match status" value="1"/>
</dbReference>
<evidence type="ECO:0000256" key="2">
    <source>
        <dbReference type="ARBA" id="ARBA00010666"/>
    </source>
</evidence>
<feature type="transmembrane region" description="Helical" evidence="8">
    <location>
        <begin position="341"/>
        <end position="359"/>
    </location>
</feature>
<keyword evidence="6 8" id="KW-0472">Membrane</keyword>
<dbReference type="Proteomes" id="UP000306954">
    <property type="component" value="Unassembled WGS sequence"/>
</dbReference>
<dbReference type="GO" id="GO:0005794">
    <property type="term" value="C:Golgi apparatus"/>
    <property type="evidence" value="ECO:0007669"/>
    <property type="project" value="UniProtKB-ARBA"/>
</dbReference>
<evidence type="ECO:0000259" key="9">
    <source>
        <dbReference type="Pfam" id="PF07779"/>
    </source>
</evidence>
<dbReference type="Pfam" id="PF07779">
    <property type="entry name" value="Cas1_AcylT"/>
    <property type="match status" value="2"/>
</dbReference>
<organism evidence="10 11">
    <name type="scientific">Wallemia ichthyophaga</name>
    <dbReference type="NCBI Taxonomy" id="245174"/>
    <lineage>
        <taxon>Eukaryota</taxon>
        <taxon>Fungi</taxon>
        <taxon>Dikarya</taxon>
        <taxon>Basidiomycota</taxon>
        <taxon>Wallemiomycotina</taxon>
        <taxon>Wallemiomycetes</taxon>
        <taxon>Wallemiales</taxon>
        <taxon>Wallemiaceae</taxon>
        <taxon>Wallemia</taxon>
    </lineage>
</organism>
<proteinExistence type="inferred from homology"/>
<keyword evidence="7" id="KW-0325">Glycoprotein</keyword>
<feature type="transmembrane region" description="Helical" evidence="8">
    <location>
        <begin position="311"/>
        <end position="329"/>
    </location>
</feature>
<evidence type="ECO:0000313" key="11">
    <source>
        <dbReference type="Proteomes" id="UP000306954"/>
    </source>
</evidence>
<accession>A0A4T0I917</accession>
<evidence type="ECO:0000256" key="3">
    <source>
        <dbReference type="ARBA" id="ARBA00022679"/>
    </source>
</evidence>
<keyword evidence="3" id="KW-0808">Transferase</keyword>
<feature type="domain" description="Cas1p 10 TM acyl transferase" evidence="9">
    <location>
        <begin position="517"/>
        <end position="680"/>
    </location>
</feature>
<feature type="domain" description="Cas1p 10 TM acyl transferase" evidence="9">
    <location>
        <begin position="310"/>
        <end position="508"/>
    </location>
</feature>
<dbReference type="GO" id="GO:0016740">
    <property type="term" value="F:transferase activity"/>
    <property type="evidence" value="ECO:0007669"/>
    <property type="project" value="UniProtKB-KW"/>
</dbReference>
<comment type="caution">
    <text evidence="10">The sequence shown here is derived from an EMBL/GenBank/DDBJ whole genome shotgun (WGS) entry which is preliminary data.</text>
</comment>
<dbReference type="InterPro" id="IPR012419">
    <property type="entry name" value="Cas1_AcylTrans_dom"/>
</dbReference>
<feature type="transmembrane region" description="Helical" evidence="8">
    <location>
        <begin position="715"/>
        <end position="731"/>
    </location>
</feature>